<dbReference type="Proteomes" id="UP001142175">
    <property type="component" value="Unassembled WGS sequence"/>
</dbReference>
<dbReference type="EMBL" id="JANSUY010000004">
    <property type="protein sequence ID" value="MCR9015125.1"/>
    <property type="molecule type" value="Genomic_DNA"/>
</dbReference>
<dbReference type="InterPro" id="IPR018365">
    <property type="entry name" value="Cell_cycle_FtsW-rel_CS"/>
</dbReference>
<feature type="transmembrane region" description="Helical" evidence="13">
    <location>
        <begin position="54"/>
        <end position="72"/>
    </location>
</feature>
<dbReference type="GO" id="GO:0005886">
    <property type="term" value="C:plasma membrane"/>
    <property type="evidence" value="ECO:0007669"/>
    <property type="project" value="TreeGrafter"/>
</dbReference>
<keyword evidence="9 13" id="KW-0472">Membrane</keyword>
<evidence type="ECO:0000256" key="6">
    <source>
        <dbReference type="ARBA" id="ARBA00022960"/>
    </source>
</evidence>
<keyword evidence="4" id="KW-0808">Transferase</keyword>
<feature type="transmembrane region" description="Helical" evidence="13">
    <location>
        <begin position="146"/>
        <end position="179"/>
    </location>
</feature>
<reference evidence="14" key="1">
    <citation type="submission" date="2022-08" db="EMBL/GenBank/DDBJ databases">
        <authorList>
            <person name="Zhang D."/>
        </authorList>
    </citation>
    <scope>NUCLEOTIDE SEQUENCE</scope>
    <source>
        <strain evidence="14">XJ19-11</strain>
    </source>
</reference>
<evidence type="ECO:0000256" key="9">
    <source>
        <dbReference type="ARBA" id="ARBA00023136"/>
    </source>
</evidence>
<feature type="transmembrane region" description="Helical" evidence="13">
    <location>
        <begin position="12"/>
        <end position="34"/>
    </location>
</feature>
<name>A0A9X2T268_9BACT</name>
<dbReference type="InterPro" id="IPR011923">
    <property type="entry name" value="RodA/MrdB"/>
</dbReference>
<feature type="transmembrane region" description="Helical" evidence="13">
    <location>
        <begin position="232"/>
        <end position="249"/>
    </location>
</feature>
<feature type="transmembrane region" description="Helical" evidence="13">
    <location>
        <begin position="208"/>
        <end position="225"/>
    </location>
</feature>
<dbReference type="GO" id="GO:0016757">
    <property type="term" value="F:glycosyltransferase activity"/>
    <property type="evidence" value="ECO:0007669"/>
    <property type="project" value="UniProtKB-KW"/>
</dbReference>
<dbReference type="NCBIfam" id="TIGR02210">
    <property type="entry name" value="rodA_shape"/>
    <property type="match status" value="1"/>
</dbReference>
<dbReference type="GO" id="GO:0051301">
    <property type="term" value="P:cell division"/>
    <property type="evidence" value="ECO:0007669"/>
    <property type="project" value="InterPro"/>
</dbReference>
<keyword evidence="15" id="KW-1185">Reference proteome</keyword>
<evidence type="ECO:0000256" key="5">
    <source>
        <dbReference type="ARBA" id="ARBA00022692"/>
    </source>
</evidence>
<dbReference type="GO" id="GO:0008360">
    <property type="term" value="P:regulation of cell shape"/>
    <property type="evidence" value="ECO:0007669"/>
    <property type="project" value="UniProtKB-KW"/>
</dbReference>
<evidence type="ECO:0000256" key="2">
    <source>
        <dbReference type="ARBA" id="ARBA00022475"/>
    </source>
</evidence>
<keyword evidence="10" id="KW-0961">Cell wall biogenesis/degradation</keyword>
<feature type="transmembrane region" description="Helical" evidence="13">
    <location>
        <begin position="358"/>
        <end position="385"/>
    </location>
</feature>
<dbReference type="InterPro" id="IPR001182">
    <property type="entry name" value="FtsW/RodA"/>
</dbReference>
<keyword evidence="2" id="KW-1003">Cell membrane</keyword>
<comment type="subcellular location">
    <subcellularLocation>
        <location evidence="1">Membrane</location>
        <topology evidence="1">Multi-pass membrane protein</topology>
    </subcellularLocation>
</comment>
<evidence type="ECO:0000256" key="1">
    <source>
        <dbReference type="ARBA" id="ARBA00004141"/>
    </source>
</evidence>
<proteinExistence type="predicted"/>
<dbReference type="RefSeq" id="WP_258422984.1">
    <property type="nucleotide sequence ID" value="NZ_JANSUY010000004.1"/>
</dbReference>
<evidence type="ECO:0000256" key="4">
    <source>
        <dbReference type="ARBA" id="ARBA00022679"/>
    </source>
</evidence>
<dbReference type="GO" id="GO:0009252">
    <property type="term" value="P:peptidoglycan biosynthetic process"/>
    <property type="evidence" value="ECO:0007669"/>
    <property type="project" value="UniProtKB-KW"/>
</dbReference>
<keyword evidence="7" id="KW-0573">Peptidoglycan synthesis</keyword>
<gene>
    <name evidence="14" type="primary">rodA</name>
    <name evidence="14" type="ORF">NU887_08755</name>
</gene>
<feature type="transmembrane region" description="Helical" evidence="13">
    <location>
        <begin position="186"/>
        <end position="202"/>
    </location>
</feature>
<dbReference type="GO" id="GO:0015648">
    <property type="term" value="F:lipid-linked peptidoglycan transporter activity"/>
    <property type="evidence" value="ECO:0007669"/>
    <property type="project" value="TreeGrafter"/>
</dbReference>
<feature type="transmembrane region" description="Helical" evidence="13">
    <location>
        <begin position="79"/>
        <end position="97"/>
    </location>
</feature>
<keyword evidence="6" id="KW-0133">Cell shape</keyword>
<organism evidence="14 15">
    <name type="scientific">Aquiflexum gelatinilyticum</name>
    <dbReference type="NCBI Taxonomy" id="2961943"/>
    <lineage>
        <taxon>Bacteria</taxon>
        <taxon>Pseudomonadati</taxon>
        <taxon>Bacteroidota</taxon>
        <taxon>Cytophagia</taxon>
        <taxon>Cytophagales</taxon>
        <taxon>Cyclobacteriaceae</taxon>
        <taxon>Aquiflexum</taxon>
    </lineage>
</organism>
<keyword evidence="5 13" id="KW-0812">Transmembrane</keyword>
<evidence type="ECO:0000256" key="13">
    <source>
        <dbReference type="SAM" id="Phobius"/>
    </source>
</evidence>
<keyword evidence="8 13" id="KW-1133">Transmembrane helix</keyword>
<dbReference type="PANTHER" id="PTHR30474">
    <property type="entry name" value="CELL CYCLE PROTEIN"/>
    <property type="match status" value="1"/>
</dbReference>
<dbReference type="GO" id="GO:0032153">
    <property type="term" value="C:cell division site"/>
    <property type="evidence" value="ECO:0007669"/>
    <property type="project" value="TreeGrafter"/>
</dbReference>
<dbReference type="GO" id="GO:0071555">
    <property type="term" value="P:cell wall organization"/>
    <property type="evidence" value="ECO:0007669"/>
    <property type="project" value="UniProtKB-KW"/>
</dbReference>
<evidence type="ECO:0000256" key="3">
    <source>
        <dbReference type="ARBA" id="ARBA00022676"/>
    </source>
</evidence>
<feature type="transmembrane region" description="Helical" evidence="13">
    <location>
        <begin position="391"/>
        <end position="412"/>
    </location>
</feature>
<sequence>MRQDDLYINKIDWISIAIYAVLVIIGWINIYAAVYDEQSIKSIFDFSINSGKQLVWIGTAVLLITVIMVADYRLFENLALILYGFFIILLIITPFIGKEVNGQILSVGFGNFRIQPAEFAKFATALALAKVMERPIFDLGQIKYQIQAIAVIMVPVILIMLQPDTGTAMVYFAFFIMLYREGMPQWYYVLGLSFVAITLLSLGIENNLYLAIAVGVIILILILLGKKKIPRILSLIGIGILIVGYSYSIDYVVSKLPEHQQNRIMVLFNPNLDPLGVGWNVTQSKIAIGSGGFFGKGYLEGTQTKFDFVPEQHTDFIFCTLGEEFGWLGSFVVIGLFCALLIRLVMLAERQKNRFSRIYGYCVISILLFHFMINIAMTVGLFPVVGIPLPFFSYGGSSLWSFTILLFIFIKLDSHRIQLLSRIG</sequence>
<dbReference type="Pfam" id="PF01098">
    <property type="entry name" value="FTSW_RODA_SPOVE"/>
    <property type="match status" value="1"/>
</dbReference>
<evidence type="ECO:0000256" key="12">
    <source>
        <dbReference type="ARBA" id="ARBA00033270"/>
    </source>
</evidence>
<dbReference type="NCBIfam" id="NF037961">
    <property type="entry name" value="RodA_shape"/>
    <property type="match status" value="1"/>
</dbReference>
<dbReference type="PANTHER" id="PTHR30474:SF1">
    <property type="entry name" value="PEPTIDOGLYCAN GLYCOSYLTRANSFERASE MRDB"/>
    <property type="match status" value="1"/>
</dbReference>
<accession>A0A9X2T268</accession>
<feature type="transmembrane region" description="Helical" evidence="13">
    <location>
        <begin position="325"/>
        <end position="346"/>
    </location>
</feature>
<dbReference type="AlphaFoldDB" id="A0A9X2T268"/>
<keyword evidence="3" id="KW-0328">Glycosyltransferase</keyword>
<evidence type="ECO:0000256" key="10">
    <source>
        <dbReference type="ARBA" id="ARBA00023316"/>
    </source>
</evidence>
<comment type="caution">
    <text evidence="14">The sequence shown here is derived from an EMBL/GenBank/DDBJ whole genome shotgun (WGS) entry which is preliminary data.</text>
</comment>
<dbReference type="PROSITE" id="PS00428">
    <property type="entry name" value="FTSW_RODA_SPOVE"/>
    <property type="match status" value="1"/>
</dbReference>
<evidence type="ECO:0000313" key="15">
    <source>
        <dbReference type="Proteomes" id="UP001142175"/>
    </source>
</evidence>
<evidence type="ECO:0000256" key="7">
    <source>
        <dbReference type="ARBA" id="ARBA00022984"/>
    </source>
</evidence>
<protein>
    <recommendedName>
        <fullName evidence="12">Cell wall polymerase</fullName>
    </recommendedName>
    <alternativeName>
        <fullName evidence="11">Peptidoglycan polymerase</fullName>
    </alternativeName>
</protein>
<evidence type="ECO:0000256" key="11">
    <source>
        <dbReference type="ARBA" id="ARBA00032370"/>
    </source>
</evidence>
<evidence type="ECO:0000313" key="14">
    <source>
        <dbReference type="EMBL" id="MCR9015125.1"/>
    </source>
</evidence>
<evidence type="ECO:0000256" key="8">
    <source>
        <dbReference type="ARBA" id="ARBA00022989"/>
    </source>
</evidence>